<feature type="region of interest" description="Disordered" evidence="1">
    <location>
        <begin position="233"/>
        <end position="253"/>
    </location>
</feature>
<evidence type="ECO:0000313" key="3">
    <source>
        <dbReference type="Proteomes" id="UP000664940"/>
    </source>
</evidence>
<reference evidence="2 3" key="1">
    <citation type="journal article" date="2020" name="Nature">
        <title>Six reference-quality genomes reveal evolution of bat adaptations.</title>
        <authorList>
            <person name="Jebb D."/>
            <person name="Huang Z."/>
            <person name="Pippel M."/>
            <person name="Hughes G.M."/>
            <person name="Lavrichenko K."/>
            <person name="Devanna P."/>
            <person name="Winkler S."/>
            <person name="Jermiin L.S."/>
            <person name="Skirmuntt E.C."/>
            <person name="Katzourakis A."/>
            <person name="Burkitt-Gray L."/>
            <person name="Ray D.A."/>
            <person name="Sullivan K.A.M."/>
            <person name="Roscito J.G."/>
            <person name="Kirilenko B.M."/>
            <person name="Davalos L.M."/>
            <person name="Corthals A.P."/>
            <person name="Power M.L."/>
            <person name="Jones G."/>
            <person name="Ransome R.D."/>
            <person name="Dechmann D.K.N."/>
            <person name="Locatelli A.G."/>
            <person name="Puechmaille S.J."/>
            <person name="Fedrigo O."/>
            <person name="Jarvis E.D."/>
            <person name="Hiller M."/>
            <person name="Vernes S.C."/>
            <person name="Myers E.W."/>
            <person name="Teeling E.C."/>
        </authorList>
    </citation>
    <scope>NUCLEOTIDE SEQUENCE [LARGE SCALE GENOMIC DNA]</scope>
    <source>
        <strain evidence="2">Bat1K_MPI-CBG_1</strain>
    </source>
</reference>
<feature type="region of interest" description="Disordered" evidence="1">
    <location>
        <begin position="1"/>
        <end position="31"/>
    </location>
</feature>
<proteinExistence type="predicted"/>
<sequence length="334" mass="36312">MLLVPKWPGPTEFRDHQGLRDSVASASSPRPFPPNQACLGQGEAQQCTVIPTVTQSWASSSSTTPVPFPRPLGLPASRLQDSGLLKTEKLTSQHVYNFDFVNTALCCSPVLPASTHVSSLIPQSRPVSCPASGPLTVLGPLPQNCSSHGLPPRSPPISGRWFGGSFWAISHFCPGISKPLSYLLTPYSRDCYFRIILLSKAKPFCLSGTVICPVCSATHTCHQERHRCRTPLRRDPAKELPPGVMKAMTDSPGNSSWTQGTWVLLCMHPQGHLVNSTKLGAARQTSLEYPERRASGSRQPRWSPLDLTLAAAVPCLRTSQKTFPGLRPPQHPCL</sequence>
<dbReference type="Proteomes" id="UP000664940">
    <property type="component" value="Unassembled WGS sequence"/>
</dbReference>
<evidence type="ECO:0000256" key="1">
    <source>
        <dbReference type="SAM" id="MobiDB-lite"/>
    </source>
</evidence>
<organism evidence="2 3">
    <name type="scientific">Phyllostomus discolor</name>
    <name type="common">pale spear-nosed bat</name>
    <dbReference type="NCBI Taxonomy" id="89673"/>
    <lineage>
        <taxon>Eukaryota</taxon>
        <taxon>Metazoa</taxon>
        <taxon>Chordata</taxon>
        <taxon>Craniata</taxon>
        <taxon>Vertebrata</taxon>
        <taxon>Euteleostomi</taxon>
        <taxon>Mammalia</taxon>
        <taxon>Eutheria</taxon>
        <taxon>Laurasiatheria</taxon>
        <taxon>Chiroptera</taxon>
        <taxon>Yangochiroptera</taxon>
        <taxon>Phyllostomidae</taxon>
        <taxon>Phyllostominae</taxon>
        <taxon>Phyllostomus</taxon>
    </lineage>
</organism>
<accession>A0A834ABW9</accession>
<dbReference type="AlphaFoldDB" id="A0A834ABW9"/>
<dbReference type="EMBL" id="JABVXQ010000005">
    <property type="protein sequence ID" value="KAF6109530.1"/>
    <property type="molecule type" value="Genomic_DNA"/>
</dbReference>
<evidence type="ECO:0000313" key="2">
    <source>
        <dbReference type="EMBL" id="KAF6109530.1"/>
    </source>
</evidence>
<protein>
    <submittedName>
        <fullName evidence="2">Uncharacterized protein</fullName>
    </submittedName>
</protein>
<name>A0A834ABW9_9CHIR</name>
<gene>
    <name evidence="2" type="ORF">HJG60_010803</name>
</gene>
<comment type="caution">
    <text evidence="2">The sequence shown here is derived from an EMBL/GenBank/DDBJ whole genome shotgun (WGS) entry which is preliminary data.</text>
</comment>